<dbReference type="RefSeq" id="WP_254167543.1">
    <property type="nucleotide sequence ID" value="NZ_JANAFB010000031.1"/>
</dbReference>
<protein>
    <submittedName>
        <fullName evidence="2">Uncharacterized protein</fullName>
    </submittedName>
</protein>
<proteinExistence type="predicted"/>
<reference evidence="2" key="1">
    <citation type="submission" date="2022-06" db="EMBL/GenBank/DDBJ databases">
        <title>Rothia sp. isolated from sandalwood seedling.</title>
        <authorList>
            <person name="Tuikhar N."/>
            <person name="Kirdat K."/>
            <person name="Thorat V."/>
            <person name="Swetha P."/>
            <person name="Padma S."/>
            <person name="Sundararaj R."/>
            <person name="Yadav A."/>
        </authorList>
    </citation>
    <scope>NUCLEOTIDE SEQUENCE</scope>
    <source>
        <strain evidence="2">AR01</strain>
    </source>
</reference>
<organism evidence="2 3">
    <name type="scientific">Rothia santali</name>
    <dbReference type="NCBI Taxonomy" id="2949643"/>
    <lineage>
        <taxon>Bacteria</taxon>
        <taxon>Bacillati</taxon>
        <taxon>Actinomycetota</taxon>
        <taxon>Actinomycetes</taxon>
        <taxon>Micrococcales</taxon>
        <taxon>Micrococcaceae</taxon>
        <taxon>Rothia</taxon>
    </lineage>
</organism>
<evidence type="ECO:0000256" key="1">
    <source>
        <dbReference type="SAM" id="Phobius"/>
    </source>
</evidence>
<dbReference type="SUPFAM" id="SSF103473">
    <property type="entry name" value="MFS general substrate transporter"/>
    <property type="match status" value="1"/>
</dbReference>
<sequence>MIDGRPDTMGPRRSTAGYGPIIVVAGIAGFLSPFLVHAMGVGGTAWRWPAAVAVGVLLAGAMWLILRWRDAAHRERHRDGPGTAPSGRSHS</sequence>
<feature type="transmembrane region" description="Helical" evidence="1">
    <location>
        <begin position="21"/>
        <end position="40"/>
    </location>
</feature>
<keyword evidence="3" id="KW-1185">Reference proteome</keyword>
<evidence type="ECO:0000313" key="2">
    <source>
        <dbReference type="EMBL" id="MCP3426623.1"/>
    </source>
</evidence>
<keyword evidence="1" id="KW-0472">Membrane</keyword>
<keyword evidence="1" id="KW-1133">Transmembrane helix</keyword>
<comment type="caution">
    <text evidence="2">The sequence shown here is derived from an EMBL/GenBank/DDBJ whole genome shotgun (WGS) entry which is preliminary data.</text>
</comment>
<name>A0A9X2KIW0_9MICC</name>
<keyword evidence="1" id="KW-0812">Transmembrane</keyword>
<accession>A0A9X2KIW0</accession>
<dbReference type="Proteomes" id="UP001139502">
    <property type="component" value="Unassembled WGS sequence"/>
</dbReference>
<dbReference type="InterPro" id="IPR036259">
    <property type="entry name" value="MFS_trans_sf"/>
</dbReference>
<dbReference type="EMBL" id="JANAFB010000031">
    <property type="protein sequence ID" value="MCP3426623.1"/>
    <property type="molecule type" value="Genomic_DNA"/>
</dbReference>
<evidence type="ECO:0000313" key="3">
    <source>
        <dbReference type="Proteomes" id="UP001139502"/>
    </source>
</evidence>
<feature type="transmembrane region" description="Helical" evidence="1">
    <location>
        <begin position="46"/>
        <end position="66"/>
    </location>
</feature>
<gene>
    <name evidence="2" type="ORF">NBM05_11570</name>
</gene>
<dbReference type="AlphaFoldDB" id="A0A9X2KIW0"/>